<sequence>MKAKHILVTVLVSAVTALSSVFLYAKLSSRNGSVSKSQGEIPANYAGLFDGGGTPGPVDFEAAANSTVAAVVHIKTKTNPTQTNNTQRRRSNPFGDMFGDDLFDQFFGSPQNTRPQMASGSGVFISADGYIVTNNHVVDGADEVTVTLNTKKQYKAKVVATDANTDLAVIKIDGSGFPYLLYGNSDEVKLGQWVLAVGYPLTLETTVTAGIVSAKYRFLGINQRNAGRNANVVESFIQTDAAVNQGNSGGALVNTSGQLIGINAAIASPTGTYAGYSYAIPVNIVKKVVDDLIKFGTVQRAFLGIRPEANADEDTDSQIKEGDGVVIGEVMSNSAAADAGLKKGDKIIKLDNKAVSTWYELTGTVASYRPGQKLNVTFIRNGKEQTAALTLKNSSGNTEIVKTSALDKLGVELETLDAKKAKEYGVEGGVVVKTLSDGLIAEQTTIKKGFIIVRAGGKTVKSVDELTRIIESAGNSVIVEGIYPGYEGVYQYAINDLRNEP</sequence>
<dbReference type="Gene3D" id="2.40.10.120">
    <property type="match status" value="1"/>
</dbReference>
<dbReference type="SUPFAM" id="SSF50494">
    <property type="entry name" value="Trypsin-like serine proteases"/>
    <property type="match status" value="1"/>
</dbReference>
<dbReference type="InterPro" id="IPR001940">
    <property type="entry name" value="Peptidase_S1C"/>
</dbReference>
<name>A0A4Q1CNR3_9BACT</name>
<reference evidence="5 6" key="1">
    <citation type="submission" date="2019-01" db="EMBL/GenBank/DDBJ databases">
        <title>Lacibacter sp. strain TTM-7.</title>
        <authorList>
            <person name="Chen W.-M."/>
        </authorList>
    </citation>
    <scope>NUCLEOTIDE SEQUENCE [LARGE SCALE GENOMIC DNA]</scope>
    <source>
        <strain evidence="5 6">TTM-7</strain>
    </source>
</reference>
<gene>
    <name evidence="5" type="ORF">ESA94_05585</name>
</gene>
<evidence type="ECO:0000256" key="1">
    <source>
        <dbReference type="ARBA" id="ARBA00010541"/>
    </source>
</evidence>
<dbReference type="OrthoDB" id="9758917at2"/>
<dbReference type="PANTHER" id="PTHR22939:SF129">
    <property type="entry name" value="SERINE PROTEASE HTRA2, MITOCHONDRIAL"/>
    <property type="match status" value="1"/>
</dbReference>
<dbReference type="RefSeq" id="WP_129129845.1">
    <property type="nucleotide sequence ID" value="NZ_SDHW01000001.1"/>
</dbReference>
<proteinExistence type="inferred from homology"/>
<dbReference type="GO" id="GO:0006508">
    <property type="term" value="P:proteolysis"/>
    <property type="evidence" value="ECO:0007669"/>
    <property type="project" value="UniProtKB-KW"/>
</dbReference>
<dbReference type="Pfam" id="PF13365">
    <property type="entry name" value="Trypsin_2"/>
    <property type="match status" value="1"/>
</dbReference>
<dbReference type="Gene3D" id="2.30.42.10">
    <property type="match status" value="2"/>
</dbReference>
<comment type="caution">
    <text evidence="5">The sequence shown here is derived from an EMBL/GenBank/DDBJ whole genome shotgun (WGS) entry which is preliminary data.</text>
</comment>
<keyword evidence="6" id="KW-1185">Reference proteome</keyword>
<comment type="similarity">
    <text evidence="1">Belongs to the peptidase S1C family.</text>
</comment>
<evidence type="ECO:0000256" key="2">
    <source>
        <dbReference type="ARBA" id="ARBA00022670"/>
    </source>
</evidence>
<evidence type="ECO:0000256" key="3">
    <source>
        <dbReference type="ARBA" id="ARBA00022801"/>
    </source>
</evidence>
<protein>
    <submittedName>
        <fullName evidence="5">PDZ domain-containing protein</fullName>
    </submittedName>
</protein>
<dbReference type="EMBL" id="SDHW01000001">
    <property type="protein sequence ID" value="RXK62474.1"/>
    <property type="molecule type" value="Genomic_DNA"/>
</dbReference>
<evidence type="ECO:0000259" key="4">
    <source>
        <dbReference type="PROSITE" id="PS50106"/>
    </source>
</evidence>
<dbReference type="AlphaFoldDB" id="A0A4Q1CNR3"/>
<keyword evidence="3" id="KW-0378">Hydrolase</keyword>
<dbReference type="Proteomes" id="UP000290204">
    <property type="component" value="Unassembled WGS sequence"/>
</dbReference>
<evidence type="ECO:0000313" key="5">
    <source>
        <dbReference type="EMBL" id="RXK62474.1"/>
    </source>
</evidence>
<dbReference type="PANTHER" id="PTHR22939">
    <property type="entry name" value="SERINE PROTEASE FAMILY S1C HTRA-RELATED"/>
    <property type="match status" value="1"/>
</dbReference>
<dbReference type="SMART" id="SM00228">
    <property type="entry name" value="PDZ"/>
    <property type="match status" value="2"/>
</dbReference>
<dbReference type="PRINTS" id="PR00834">
    <property type="entry name" value="PROTEASES2C"/>
</dbReference>
<dbReference type="InterPro" id="IPR036034">
    <property type="entry name" value="PDZ_sf"/>
</dbReference>
<evidence type="ECO:0000313" key="6">
    <source>
        <dbReference type="Proteomes" id="UP000290204"/>
    </source>
</evidence>
<accession>A0A4Q1CNR3</accession>
<feature type="domain" description="PDZ" evidence="4">
    <location>
        <begin position="292"/>
        <end position="356"/>
    </location>
</feature>
<dbReference type="Pfam" id="PF13180">
    <property type="entry name" value="PDZ_2"/>
    <property type="match status" value="1"/>
</dbReference>
<dbReference type="InterPro" id="IPR009003">
    <property type="entry name" value="Peptidase_S1_PA"/>
</dbReference>
<organism evidence="5 6">
    <name type="scientific">Lacibacter luteus</name>
    <dbReference type="NCBI Taxonomy" id="2508719"/>
    <lineage>
        <taxon>Bacteria</taxon>
        <taxon>Pseudomonadati</taxon>
        <taxon>Bacteroidota</taxon>
        <taxon>Chitinophagia</taxon>
        <taxon>Chitinophagales</taxon>
        <taxon>Chitinophagaceae</taxon>
        <taxon>Lacibacter</taxon>
    </lineage>
</organism>
<dbReference type="GO" id="GO:0004252">
    <property type="term" value="F:serine-type endopeptidase activity"/>
    <property type="evidence" value="ECO:0007669"/>
    <property type="project" value="InterPro"/>
</dbReference>
<dbReference type="PROSITE" id="PS50106">
    <property type="entry name" value="PDZ"/>
    <property type="match status" value="1"/>
</dbReference>
<dbReference type="SUPFAM" id="SSF50156">
    <property type="entry name" value="PDZ domain-like"/>
    <property type="match status" value="2"/>
</dbReference>
<keyword evidence="2" id="KW-0645">Protease</keyword>
<dbReference type="InterPro" id="IPR001478">
    <property type="entry name" value="PDZ"/>
</dbReference>